<dbReference type="Pfam" id="PF12452">
    <property type="entry name" value="DUF3685"/>
    <property type="match status" value="1"/>
</dbReference>
<keyword evidence="1" id="KW-0812">Transmembrane</keyword>
<accession>A0A1Y9TMD8</accession>
<dbReference type="AlphaFoldDB" id="A0A1Y9TMD8"/>
<keyword evidence="1" id="KW-1133">Transmembrane helix</keyword>
<geneLocation type="chloroplast" evidence="2"/>
<feature type="transmembrane region" description="Helical" evidence="1">
    <location>
        <begin position="163"/>
        <end position="184"/>
    </location>
</feature>
<keyword evidence="2" id="KW-0934">Plastid</keyword>
<gene>
    <name evidence="2" type="primary">ycf55</name>
</gene>
<keyword evidence="1" id="KW-0472">Membrane</keyword>
<dbReference type="EMBL" id="KY709209">
    <property type="protein sequence ID" value="ARO90827.1"/>
    <property type="molecule type" value="Genomic_DNA"/>
</dbReference>
<feature type="transmembrane region" description="Helical" evidence="1">
    <location>
        <begin position="293"/>
        <end position="310"/>
    </location>
</feature>
<keyword evidence="2" id="KW-0150">Chloroplast</keyword>
<feature type="transmembrane region" description="Helical" evidence="1">
    <location>
        <begin position="132"/>
        <end position="151"/>
    </location>
</feature>
<proteinExistence type="predicted"/>
<name>A0A1Y9TMD8_9RHOD</name>
<dbReference type="InterPro" id="IPR022552">
    <property type="entry name" value="UPF_Ycf55"/>
</dbReference>
<evidence type="ECO:0000313" key="2">
    <source>
        <dbReference type="EMBL" id="ARO90827.1"/>
    </source>
</evidence>
<dbReference type="GeneID" id="32887523"/>
<reference evidence="2" key="1">
    <citation type="submission" date="2017-03" db="EMBL/GenBank/DDBJ databases">
        <title>The new red algal subphylum Proteorhodophytina comprises the largest and most divergent plastid genomes known.</title>
        <authorList>
            <person name="Munoz-Gomez S.A."/>
            <person name="Mejia-Franco F.G."/>
            <person name="Durnin K."/>
            <person name="Morgan C."/>
            <person name="Grisdale C.J."/>
            <person name="Archibald J.M."/>
            <person name="Slamovits C.H."/>
        </authorList>
    </citation>
    <scope>NUCLEOTIDE SEQUENCE</scope>
    <source>
        <strain evidence="2">NIES-2742</strain>
    </source>
</reference>
<sequence>MFNNMNLIQYKSQNICYEKLFAILLVNMKYKIRQPSNLNRYEQNLENCMIFSLHEKQIFIFILFTNLESLVYDIIKYKINPIQIQTISPVLIFNLFYKSLHVAIYKNYNLINSFNTTLTDYKQIEHYIFKKYLFFEIIYCYLSAILTNSLYLYRFKLHEKISLFYLTTEIILNDLLINLLSLLINSSIPYKYSFMYKQKIDPFFSNSSLYSNRLISNKKNNLFLQFCIDYYVIEPQQIYENRYMFYVTRLNSLCCKNTIMRRNSEINLLRLSQLIVTYSLELQDLLIPKIQTFLYVLLTVPLVTIYLLIIKQISLIVKNISDKSSNHR</sequence>
<evidence type="ECO:0000256" key="1">
    <source>
        <dbReference type="SAM" id="Phobius"/>
    </source>
</evidence>
<protein>
    <submittedName>
        <fullName evidence="2">Conserved hypothetical plastid protein</fullName>
    </submittedName>
</protein>
<organism evidence="2">
    <name type="scientific">Bulboplastis apyrenoidosa</name>
    <dbReference type="NCBI Taxonomy" id="1070855"/>
    <lineage>
        <taxon>Eukaryota</taxon>
        <taxon>Rhodophyta</taxon>
        <taxon>Rhodellophyceae</taxon>
        <taxon>Dixoniellales</taxon>
        <taxon>Dixoniellaceae</taxon>
        <taxon>Bulboplastis</taxon>
    </lineage>
</organism>
<dbReference type="RefSeq" id="YP_009370338.1">
    <property type="nucleotide sequence ID" value="NC_034787.1"/>
</dbReference>